<dbReference type="InterPro" id="IPR009061">
    <property type="entry name" value="DNA-bd_dom_put_sf"/>
</dbReference>
<dbReference type="PRINTS" id="PR00040">
    <property type="entry name" value="HTHMERR"/>
</dbReference>
<dbReference type="PANTHER" id="PTHR30204">
    <property type="entry name" value="REDOX-CYCLING DRUG-SENSING TRANSCRIPTIONAL ACTIVATOR SOXR"/>
    <property type="match status" value="1"/>
</dbReference>
<dbReference type="SMART" id="SM00422">
    <property type="entry name" value="HTH_MERR"/>
    <property type="match status" value="1"/>
</dbReference>
<dbReference type="Pfam" id="PF13411">
    <property type="entry name" value="MerR_1"/>
    <property type="match status" value="1"/>
</dbReference>
<feature type="compositionally biased region" description="Low complexity" evidence="2">
    <location>
        <begin position="304"/>
        <end position="318"/>
    </location>
</feature>
<feature type="domain" description="HTH merR-type" evidence="3">
    <location>
        <begin position="6"/>
        <end position="72"/>
    </location>
</feature>
<dbReference type="GO" id="GO:0003700">
    <property type="term" value="F:DNA-binding transcription factor activity"/>
    <property type="evidence" value="ECO:0007669"/>
    <property type="project" value="InterPro"/>
</dbReference>
<dbReference type="SUPFAM" id="SSF46955">
    <property type="entry name" value="Putative DNA-binding domain"/>
    <property type="match status" value="1"/>
</dbReference>
<evidence type="ECO:0000259" key="3">
    <source>
        <dbReference type="PROSITE" id="PS50937"/>
    </source>
</evidence>
<proteinExistence type="predicted"/>
<dbReference type="PANTHER" id="PTHR30204:SF93">
    <property type="entry name" value="HTH MERR-TYPE DOMAIN-CONTAINING PROTEIN"/>
    <property type="match status" value="1"/>
</dbReference>
<dbReference type="CDD" id="cd00592">
    <property type="entry name" value="HTH_MerR-like"/>
    <property type="match status" value="1"/>
</dbReference>
<evidence type="ECO:0000256" key="1">
    <source>
        <dbReference type="ARBA" id="ARBA00023125"/>
    </source>
</evidence>
<evidence type="ECO:0000256" key="2">
    <source>
        <dbReference type="SAM" id="MobiDB-lite"/>
    </source>
</evidence>
<sequence length="333" mass="35966">MTHGTTIGELSRLTGVPVRTIRYYCDEGILESRRSSGGHRVFDATAVESLLLVRRLRAVGLGLRSISDVMAGRVPIDDAVAAERAAVDVELAMLAWRRASLAALEHAAPRDRSVRLQLLSAVQDGRRGYDALVKFWRRLFAGSAAPDRLDEFVDMTVPLPPNEPSAARVVAYAELVALCGQPAFGTAMARQLWRFEPTSIVDRRGLLTGVAEACDMALPLLLSDRPPTAGPAVDKFVDAHARARRTTDTPTFRRALAENSGADQDPRIHRYWGLVVEIAGEAPTVGALQRWLYDGLLTGLVSEASPSPSSQRTTSPASIPTAPGVPVERMSPG</sequence>
<evidence type="ECO:0000313" key="4">
    <source>
        <dbReference type="EMBL" id="BDY32396.1"/>
    </source>
</evidence>
<dbReference type="PROSITE" id="PS50937">
    <property type="entry name" value="HTH_MERR_2"/>
    <property type="match status" value="1"/>
</dbReference>
<keyword evidence="1" id="KW-0238">DNA-binding</keyword>
<dbReference type="InterPro" id="IPR000551">
    <property type="entry name" value="MerR-type_HTH_dom"/>
</dbReference>
<organism evidence="4 5">
    <name type="scientific">Mycolicibacterium mageritense</name>
    <name type="common">Mycobacterium mageritense</name>
    <dbReference type="NCBI Taxonomy" id="53462"/>
    <lineage>
        <taxon>Bacteria</taxon>
        <taxon>Bacillati</taxon>
        <taxon>Actinomycetota</taxon>
        <taxon>Actinomycetes</taxon>
        <taxon>Mycobacteriales</taxon>
        <taxon>Mycobacteriaceae</taxon>
        <taxon>Mycolicibacterium</taxon>
    </lineage>
</organism>
<dbReference type="Proteomes" id="UP001241092">
    <property type="component" value="Chromosome"/>
</dbReference>
<dbReference type="AlphaFoldDB" id="A0AAI8XRQ8"/>
<reference evidence="4" key="1">
    <citation type="submission" date="2023-03" db="EMBL/GenBank/DDBJ databases">
        <title>Draft genome sequence of a Mycolicibacterium mageritense strain H4_3_1 isolated from a hybrid biological-inorganic system reactor.</title>
        <authorList>
            <person name="Feng X."/>
            <person name="Kazama D."/>
            <person name="Sato K."/>
            <person name="Kobayashi H."/>
        </authorList>
    </citation>
    <scope>NUCLEOTIDE SEQUENCE</scope>
    <source>
        <strain evidence="4">H4_3_1</strain>
    </source>
</reference>
<evidence type="ECO:0000313" key="5">
    <source>
        <dbReference type="Proteomes" id="UP001241092"/>
    </source>
</evidence>
<dbReference type="Gene3D" id="1.10.1660.10">
    <property type="match status" value="1"/>
</dbReference>
<dbReference type="InterPro" id="IPR047057">
    <property type="entry name" value="MerR_fam"/>
</dbReference>
<dbReference type="EMBL" id="AP027452">
    <property type="protein sequence ID" value="BDY32396.1"/>
    <property type="molecule type" value="Genomic_DNA"/>
</dbReference>
<name>A0AAI8XRQ8_MYCME</name>
<dbReference type="GO" id="GO:0003677">
    <property type="term" value="F:DNA binding"/>
    <property type="evidence" value="ECO:0007669"/>
    <property type="project" value="UniProtKB-KW"/>
</dbReference>
<feature type="region of interest" description="Disordered" evidence="2">
    <location>
        <begin position="303"/>
        <end position="333"/>
    </location>
</feature>
<accession>A0AAI8XRQ8</accession>
<protein>
    <recommendedName>
        <fullName evidence="3">HTH merR-type domain-containing protein</fullName>
    </recommendedName>
</protein>
<gene>
    <name evidence="4" type="ORF">hbim_06363</name>
</gene>